<reference evidence="4 5" key="1">
    <citation type="submission" date="2020-01" db="EMBL/GenBank/DDBJ databases">
        <title>Natronorubrum sp. JWXQ-INN 674 isolated from Inner Mongolia Autonomous Region of China.</title>
        <authorList>
            <person name="Xue Q."/>
        </authorList>
    </citation>
    <scope>NUCLEOTIDE SEQUENCE [LARGE SCALE GENOMIC DNA]</scope>
    <source>
        <strain evidence="4 5">JWXQ-INN-674</strain>
    </source>
</reference>
<dbReference type="InterPro" id="IPR011853">
    <property type="entry name" value="TRAP_DctM-Dct_fused"/>
</dbReference>
<feature type="transmembrane region" description="Helical" evidence="2">
    <location>
        <begin position="12"/>
        <end position="31"/>
    </location>
</feature>
<feature type="transmembrane region" description="Helical" evidence="2">
    <location>
        <begin position="544"/>
        <end position="567"/>
    </location>
</feature>
<feature type="region of interest" description="Disordered" evidence="1">
    <location>
        <begin position="457"/>
        <end position="482"/>
    </location>
</feature>
<sequence length="755" mass="80109">MAALFTVFTIYYAFFILTNLNVFGVSLRAFVPPQLVFAERAEYVVLFTGWGLAVYYLDYARRQFGGERDDSAADGETDDDVDSEAFQEPPERVSLLDDLGLKSQRISSGIQSFKRVYGRFDPYLAIAFALLALVTMAYIYGEFSRLDGDAHILGFTTADHIVGAALIVLVTDATRRAFGWIIASVAIFAIVYSHAAVSTLPFLPDLLAWSGEDITGIVEEAALGVQSGIYDSTIMGIGSTWVAIFIMFAGIAKAYGLMEYIRSVGTELGNTLRTGVVQIAVISSMIMGSITGSAAANTATTGSFTIPMIQDQGVRDDYAASIEAVASAGGQMLPPVMGVAAFLMADIIGIPYLEVVQAGTIPAALFYLSVCLAVHFSILKFGWTTTDLSPFDWRVLLRGIHFVIPLFVLLYTLIVLRFTPLTAGFYTILTIIGVIFVRNYLIDVFSVDEVIRSKLGGGNARSDDPADESTRSIGSTAGGVGASSYRSLAKTSKQSVEGLYQGGIEMAPLVGVLAAMGLIVELLETSGLTGRLGAGIIGFADVSVLGFTGGLALVLVLAMIASIAFGLGMPTPAAYILVAFLIADAVTELAVPELTTHMFVFYFAMLSAITPPVAISVAVGSRIAGTSFMTACVQALRIGAPGFVIPFAFVANNSLIEWSSMTVFAFPVVLAGTIGLIVATVGFDGARELSLPVRTFYVTAGFAAMFGSTVAGTLGMAVQTVAAATIVLLLLRARYLIGYDIERVRGPSASDWRSP</sequence>
<comment type="caution">
    <text evidence="4">The sequence shown here is derived from an EMBL/GenBank/DDBJ whole genome shotgun (WGS) entry which is preliminary data.</text>
</comment>
<feature type="transmembrane region" description="Helical" evidence="2">
    <location>
        <begin position="663"/>
        <end position="683"/>
    </location>
</feature>
<dbReference type="Pfam" id="PF06808">
    <property type="entry name" value="DctM"/>
    <property type="match status" value="1"/>
</dbReference>
<evidence type="ECO:0000256" key="1">
    <source>
        <dbReference type="SAM" id="MobiDB-lite"/>
    </source>
</evidence>
<feature type="transmembrane region" description="Helical" evidence="2">
    <location>
        <begin position="506"/>
        <end position="523"/>
    </location>
</feature>
<keyword evidence="2" id="KW-0472">Membrane</keyword>
<dbReference type="Proteomes" id="UP000434101">
    <property type="component" value="Unassembled WGS sequence"/>
</dbReference>
<gene>
    <name evidence="4" type="ORF">GS429_06765</name>
</gene>
<keyword evidence="2" id="KW-0812">Transmembrane</keyword>
<feature type="transmembrane region" description="Helical" evidence="2">
    <location>
        <begin position="177"/>
        <end position="197"/>
    </location>
</feature>
<evidence type="ECO:0000259" key="3">
    <source>
        <dbReference type="Pfam" id="PF06808"/>
    </source>
</evidence>
<dbReference type="OrthoDB" id="371890at2157"/>
<feature type="transmembrane region" description="Helical" evidence="2">
    <location>
        <begin position="365"/>
        <end position="383"/>
    </location>
</feature>
<protein>
    <submittedName>
        <fullName evidence="4">TRAP transporter fused permease subunit</fullName>
    </submittedName>
</protein>
<feature type="transmembrane region" description="Helical" evidence="2">
    <location>
        <begin position="123"/>
        <end position="140"/>
    </location>
</feature>
<feature type="domain" description="TRAP C4-dicarboxylate transport system permease DctM subunit" evidence="3">
    <location>
        <begin position="167"/>
        <end position="656"/>
    </location>
</feature>
<proteinExistence type="predicted"/>
<dbReference type="PANTHER" id="PTHR43849:SF2">
    <property type="entry name" value="BLL3936 PROTEIN"/>
    <property type="match status" value="1"/>
</dbReference>
<dbReference type="EMBL" id="WUYX01000024">
    <property type="protein sequence ID" value="MXV61770.1"/>
    <property type="molecule type" value="Genomic_DNA"/>
</dbReference>
<dbReference type="AlphaFoldDB" id="A0A6B0VJQ1"/>
<feature type="compositionally biased region" description="Basic and acidic residues" evidence="1">
    <location>
        <begin position="461"/>
        <end position="470"/>
    </location>
</feature>
<keyword evidence="5" id="KW-1185">Reference proteome</keyword>
<dbReference type="InterPro" id="IPR010656">
    <property type="entry name" value="DctM"/>
</dbReference>
<dbReference type="RefSeq" id="WP_160063939.1">
    <property type="nucleotide sequence ID" value="NZ_WUYX01000024.1"/>
</dbReference>
<organism evidence="4 5">
    <name type="scientific">Natronorubrum halalkaliphilum</name>
    <dbReference type="NCBI Taxonomy" id="2691917"/>
    <lineage>
        <taxon>Archaea</taxon>
        <taxon>Methanobacteriati</taxon>
        <taxon>Methanobacteriota</taxon>
        <taxon>Stenosarchaea group</taxon>
        <taxon>Halobacteria</taxon>
        <taxon>Halobacteriales</taxon>
        <taxon>Natrialbaceae</taxon>
        <taxon>Natronorubrum</taxon>
    </lineage>
</organism>
<feature type="transmembrane region" description="Helical" evidence="2">
    <location>
        <begin position="395"/>
        <end position="416"/>
    </location>
</feature>
<feature type="transmembrane region" description="Helical" evidence="2">
    <location>
        <begin position="43"/>
        <end position="59"/>
    </location>
</feature>
<keyword evidence="2" id="KW-1133">Transmembrane helix</keyword>
<feature type="transmembrane region" description="Helical" evidence="2">
    <location>
        <begin position="234"/>
        <end position="255"/>
    </location>
</feature>
<feature type="transmembrane region" description="Helical" evidence="2">
    <location>
        <begin position="599"/>
        <end position="621"/>
    </location>
</feature>
<evidence type="ECO:0000313" key="5">
    <source>
        <dbReference type="Proteomes" id="UP000434101"/>
    </source>
</evidence>
<feature type="transmembrane region" description="Helical" evidence="2">
    <location>
        <begin position="627"/>
        <end position="651"/>
    </location>
</feature>
<dbReference type="PANTHER" id="PTHR43849">
    <property type="entry name" value="BLL3936 PROTEIN"/>
    <property type="match status" value="1"/>
</dbReference>
<name>A0A6B0VJQ1_9EURY</name>
<feature type="transmembrane region" description="Helical" evidence="2">
    <location>
        <begin position="276"/>
        <end position="296"/>
    </location>
</feature>
<dbReference type="NCBIfam" id="TIGR02123">
    <property type="entry name" value="TRAP_fused"/>
    <property type="match status" value="1"/>
</dbReference>
<feature type="transmembrane region" description="Helical" evidence="2">
    <location>
        <begin position="423"/>
        <end position="442"/>
    </location>
</feature>
<accession>A0A6B0VJQ1</accession>
<feature type="transmembrane region" description="Helical" evidence="2">
    <location>
        <begin position="152"/>
        <end position="170"/>
    </location>
</feature>
<evidence type="ECO:0000256" key="2">
    <source>
        <dbReference type="SAM" id="Phobius"/>
    </source>
</evidence>
<feature type="transmembrane region" description="Helical" evidence="2">
    <location>
        <begin position="703"/>
        <end position="731"/>
    </location>
</feature>
<evidence type="ECO:0000313" key="4">
    <source>
        <dbReference type="EMBL" id="MXV61770.1"/>
    </source>
</evidence>